<feature type="active site" evidence="2">
    <location>
        <position position="85"/>
    </location>
</feature>
<feature type="signal peptide" evidence="3">
    <location>
        <begin position="1"/>
        <end position="22"/>
    </location>
</feature>
<dbReference type="InterPro" id="IPR001461">
    <property type="entry name" value="Aspartic_peptidase_A1"/>
</dbReference>
<sequence length="383" mass="42281">MNTHSSGWLFTIVVAFLSNAASLPSTVPTAIEVPVQWMRRNGYGDNSLMRADIPSERILFDPETLAPAVQIGIGTPPQYFFLMFDTGSWITWIPSIDCSQQDGCKSPRPDFLSKDSSTFEDSDSKFDGKYGSLTAHGDFFRDTVQVGDVSLANQKLAQVYQQTGTFANQYDNGKFTIDGIIGAGFGDKEPSIPFALYHAKLIPQPIFSVYTGAPGDITGSVIFGAVQDNKPLNTTAALDNQRWWYVNADTLSVNGDPLLSFEQNDHWLVDTGTATSRLLPNEAQKLVNKLFGEDATQRDVLYDVENCSKHLSQSWTITLTFPSQDHGTFDLDFTPADTLIKVGQDTCVFGFGIADQRFLGNSILQRYITTYDFGDKSIGFTLK</sequence>
<evidence type="ECO:0000256" key="2">
    <source>
        <dbReference type="PIRSR" id="PIRSR601461-1"/>
    </source>
</evidence>
<keyword evidence="3" id="KW-0732">Signal</keyword>
<dbReference type="InterPro" id="IPR021109">
    <property type="entry name" value="Peptidase_aspartic_dom_sf"/>
</dbReference>
<dbReference type="InterPro" id="IPR033121">
    <property type="entry name" value="PEPTIDASE_A1"/>
</dbReference>
<dbReference type="SUPFAM" id="SSF50630">
    <property type="entry name" value="Acid proteases"/>
    <property type="match status" value="1"/>
</dbReference>
<dbReference type="PROSITE" id="PS51767">
    <property type="entry name" value="PEPTIDASE_A1"/>
    <property type="match status" value="1"/>
</dbReference>
<dbReference type="Gene3D" id="2.40.70.10">
    <property type="entry name" value="Acid Proteases"/>
    <property type="match status" value="2"/>
</dbReference>
<dbReference type="PANTHER" id="PTHR47966">
    <property type="entry name" value="BETA-SITE APP-CLEAVING ENZYME, ISOFORM A-RELATED"/>
    <property type="match status" value="1"/>
</dbReference>
<reference evidence="5" key="1">
    <citation type="journal article" date="2014" name="Genome Announc.">
        <title>De novo whole-genome sequence and genome annotation of Lichtheimia ramosa.</title>
        <authorList>
            <person name="Linde J."/>
            <person name="Schwartze V."/>
            <person name="Binder U."/>
            <person name="Lass-Florl C."/>
            <person name="Voigt K."/>
            <person name="Horn F."/>
        </authorList>
    </citation>
    <scope>NUCLEOTIDE SEQUENCE</scope>
    <source>
        <strain evidence="5">JMRC FSU:6197</strain>
    </source>
</reference>
<accession>A0A077WHJ4</accession>
<dbReference type="GO" id="GO:0006508">
    <property type="term" value="P:proteolysis"/>
    <property type="evidence" value="ECO:0007669"/>
    <property type="project" value="InterPro"/>
</dbReference>
<feature type="active site" evidence="2">
    <location>
        <position position="270"/>
    </location>
</feature>
<dbReference type="PRINTS" id="PR00792">
    <property type="entry name" value="PEPSIN"/>
</dbReference>
<organism evidence="5">
    <name type="scientific">Lichtheimia ramosa</name>
    <dbReference type="NCBI Taxonomy" id="688394"/>
    <lineage>
        <taxon>Eukaryota</taxon>
        <taxon>Fungi</taxon>
        <taxon>Fungi incertae sedis</taxon>
        <taxon>Mucoromycota</taxon>
        <taxon>Mucoromycotina</taxon>
        <taxon>Mucoromycetes</taxon>
        <taxon>Mucorales</taxon>
        <taxon>Lichtheimiaceae</taxon>
        <taxon>Lichtheimia</taxon>
    </lineage>
</organism>
<feature type="chain" id="PRO_5001726342" description="Peptidase A1 domain-containing protein" evidence="3">
    <location>
        <begin position="23"/>
        <end position="383"/>
    </location>
</feature>
<proteinExistence type="inferred from homology"/>
<evidence type="ECO:0000256" key="3">
    <source>
        <dbReference type="SAM" id="SignalP"/>
    </source>
</evidence>
<dbReference type="OrthoDB" id="771136at2759"/>
<gene>
    <name evidence="5" type="ORF">LRAMOSA08615</name>
</gene>
<dbReference type="Pfam" id="PF00026">
    <property type="entry name" value="Asp"/>
    <property type="match status" value="1"/>
</dbReference>
<dbReference type="GO" id="GO:0004190">
    <property type="term" value="F:aspartic-type endopeptidase activity"/>
    <property type="evidence" value="ECO:0007669"/>
    <property type="project" value="InterPro"/>
</dbReference>
<comment type="similarity">
    <text evidence="1">Belongs to the peptidase A1 family.</text>
</comment>
<protein>
    <recommendedName>
        <fullName evidence="4">Peptidase A1 domain-containing protein</fullName>
    </recommendedName>
</protein>
<dbReference type="PANTHER" id="PTHR47966:SF51">
    <property type="entry name" value="BETA-SITE APP-CLEAVING ENZYME, ISOFORM A-RELATED"/>
    <property type="match status" value="1"/>
</dbReference>
<dbReference type="CDD" id="cd05471">
    <property type="entry name" value="pepsin_like"/>
    <property type="match status" value="1"/>
</dbReference>
<evidence type="ECO:0000256" key="1">
    <source>
        <dbReference type="ARBA" id="ARBA00007447"/>
    </source>
</evidence>
<evidence type="ECO:0000259" key="4">
    <source>
        <dbReference type="PROSITE" id="PS51767"/>
    </source>
</evidence>
<name>A0A077WHJ4_9FUNG</name>
<feature type="domain" description="Peptidase A1" evidence="4">
    <location>
        <begin position="67"/>
        <end position="381"/>
    </location>
</feature>
<dbReference type="InterPro" id="IPR034164">
    <property type="entry name" value="Pepsin-like_dom"/>
</dbReference>
<dbReference type="EMBL" id="LK023318">
    <property type="protein sequence ID" value="CDS06087.1"/>
    <property type="molecule type" value="Genomic_DNA"/>
</dbReference>
<evidence type="ECO:0000313" key="5">
    <source>
        <dbReference type="EMBL" id="CDS06087.1"/>
    </source>
</evidence>
<dbReference type="AlphaFoldDB" id="A0A077WHJ4"/>